<protein>
    <submittedName>
        <fullName evidence="2">RidA family protein</fullName>
        <ecNumber evidence="2">3.5.-.-</ecNumber>
    </submittedName>
</protein>
<comment type="caution">
    <text evidence="2">The sequence shown here is derived from an EMBL/GenBank/DDBJ whole genome shotgun (WGS) entry which is preliminary data.</text>
</comment>
<keyword evidence="3" id="KW-1185">Reference proteome</keyword>
<evidence type="ECO:0000313" key="3">
    <source>
        <dbReference type="Proteomes" id="UP001595816"/>
    </source>
</evidence>
<accession>A0ABV8LLS3</accession>
<keyword evidence="2" id="KW-0378">Hydrolase</keyword>
<dbReference type="InterPro" id="IPR006175">
    <property type="entry name" value="YjgF/YER057c/UK114"/>
</dbReference>
<sequence>MPIVDRLTDVPGNSPGFGFAHAVTTTGQLAFVSGQIALDAAGQLVGPGDLAAQTEQSLANLGRLLASLGADWPDVVKLTWFLVDVSEIQVVRDVRDRIIRPSLGDRPNPASSLVQVAGLFRPEFLVEVEAVVALPS</sequence>
<organism evidence="2 3">
    <name type="scientific">Hamadaea flava</name>
    <dbReference type="NCBI Taxonomy" id="1742688"/>
    <lineage>
        <taxon>Bacteria</taxon>
        <taxon>Bacillati</taxon>
        <taxon>Actinomycetota</taxon>
        <taxon>Actinomycetes</taxon>
        <taxon>Micromonosporales</taxon>
        <taxon>Micromonosporaceae</taxon>
        <taxon>Hamadaea</taxon>
    </lineage>
</organism>
<evidence type="ECO:0000256" key="1">
    <source>
        <dbReference type="ARBA" id="ARBA00010552"/>
    </source>
</evidence>
<comment type="similarity">
    <text evidence="1">Belongs to the RutC family.</text>
</comment>
<dbReference type="PANTHER" id="PTHR11803:SF58">
    <property type="entry name" value="PROTEIN HMF1-RELATED"/>
    <property type="match status" value="1"/>
</dbReference>
<gene>
    <name evidence="2" type="ORF">ACFOZ4_11555</name>
</gene>
<dbReference type="RefSeq" id="WP_253754581.1">
    <property type="nucleotide sequence ID" value="NZ_JAMZDZ010000001.1"/>
</dbReference>
<dbReference type="PANTHER" id="PTHR11803">
    <property type="entry name" value="2-IMINOBUTANOATE/2-IMINOPROPANOATE DEAMINASE RIDA"/>
    <property type="match status" value="1"/>
</dbReference>
<proteinExistence type="inferred from homology"/>
<dbReference type="EMBL" id="JBHSAY010000006">
    <property type="protein sequence ID" value="MFC4131238.1"/>
    <property type="molecule type" value="Genomic_DNA"/>
</dbReference>
<dbReference type="Gene3D" id="3.30.1330.40">
    <property type="entry name" value="RutC-like"/>
    <property type="match status" value="1"/>
</dbReference>
<dbReference type="EC" id="3.5.-.-" evidence="2"/>
<dbReference type="Proteomes" id="UP001595816">
    <property type="component" value="Unassembled WGS sequence"/>
</dbReference>
<evidence type="ECO:0000313" key="2">
    <source>
        <dbReference type="EMBL" id="MFC4131238.1"/>
    </source>
</evidence>
<name>A0ABV8LLS3_9ACTN</name>
<dbReference type="Pfam" id="PF01042">
    <property type="entry name" value="Ribonuc_L-PSP"/>
    <property type="match status" value="1"/>
</dbReference>
<dbReference type="CDD" id="cd00448">
    <property type="entry name" value="YjgF_YER057c_UK114_family"/>
    <property type="match status" value="1"/>
</dbReference>
<dbReference type="GO" id="GO:0016787">
    <property type="term" value="F:hydrolase activity"/>
    <property type="evidence" value="ECO:0007669"/>
    <property type="project" value="UniProtKB-KW"/>
</dbReference>
<dbReference type="InterPro" id="IPR035959">
    <property type="entry name" value="RutC-like_sf"/>
</dbReference>
<dbReference type="SUPFAM" id="SSF55298">
    <property type="entry name" value="YjgF-like"/>
    <property type="match status" value="1"/>
</dbReference>
<reference evidence="3" key="1">
    <citation type="journal article" date="2019" name="Int. J. Syst. Evol. Microbiol.">
        <title>The Global Catalogue of Microorganisms (GCM) 10K type strain sequencing project: providing services to taxonomists for standard genome sequencing and annotation.</title>
        <authorList>
            <consortium name="The Broad Institute Genomics Platform"/>
            <consortium name="The Broad Institute Genome Sequencing Center for Infectious Disease"/>
            <person name="Wu L."/>
            <person name="Ma J."/>
        </authorList>
    </citation>
    <scope>NUCLEOTIDE SEQUENCE [LARGE SCALE GENOMIC DNA]</scope>
    <source>
        <strain evidence="3">CGMCC 4.7289</strain>
    </source>
</reference>